<dbReference type="GO" id="GO:0017148">
    <property type="term" value="P:negative regulation of translation"/>
    <property type="evidence" value="ECO:0007669"/>
    <property type="project" value="TreeGrafter"/>
</dbReference>
<protein>
    <submittedName>
        <fullName evidence="4">Uncharacterized protein</fullName>
    </submittedName>
</protein>
<dbReference type="GO" id="GO:0043023">
    <property type="term" value="F:ribosomal large subunit binding"/>
    <property type="evidence" value="ECO:0007669"/>
    <property type="project" value="TreeGrafter"/>
</dbReference>
<organism evidence="4 6">
    <name type="scientific">Puccinia graminis f. sp. tritici</name>
    <dbReference type="NCBI Taxonomy" id="56615"/>
    <lineage>
        <taxon>Eukaryota</taxon>
        <taxon>Fungi</taxon>
        <taxon>Dikarya</taxon>
        <taxon>Basidiomycota</taxon>
        <taxon>Pucciniomycotina</taxon>
        <taxon>Pucciniomycetes</taxon>
        <taxon>Pucciniales</taxon>
        <taxon>Pucciniaceae</taxon>
        <taxon>Puccinia</taxon>
    </lineage>
</organism>
<dbReference type="Pfam" id="PF02410">
    <property type="entry name" value="RsfS"/>
    <property type="match status" value="1"/>
</dbReference>
<comment type="caution">
    <text evidence="4">The sequence shown here is derived from an EMBL/GenBank/DDBJ whole genome shotgun (WGS) entry which is preliminary data.</text>
</comment>
<dbReference type="EMBL" id="VDEP01000377">
    <property type="protein sequence ID" value="KAA1092195.1"/>
    <property type="molecule type" value="Genomic_DNA"/>
</dbReference>
<dbReference type="InterPro" id="IPR004394">
    <property type="entry name" value="Iojap/RsfS/C7orf30"/>
</dbReference>
<name>A0A5B0NSI9_PUCGR</name>
<proteinExistence type="inferred from homology"/>
<dbReference type="PANTHER" id="PTHR21043:SF0">
    <property type="entry name" value="MITOCHONDRIAL ASSEMBLY OF RIBOSOMAL LARGE SUBUNIT PROTEIN 1"/>
    <property type="match status" value="1"/>
</dbReference>
<feature type="compositionally biased region" description="Basic and acidic residues" evidence="2">
    <location>
        <begin position="109"/>
        <end position="118"/>
    </location>
</feature>
<dbReference type="AlphaFoldDB" id="A0A5B0NSI9"/>
<dbReference type="Gene3D" id="3.30.460.10">
    <property type="entry name" value="Beta Polymerase, domain 2"/>
    <property type="match status" value="1"/>
</dbReference>
<dbReference type="GO" id="GO:0090071">
    <property type="term" value="P:negative regulation of ribosome biogenesis"/>
    <property type="evidence" value="ECO:0007669"/>
    <property type="project" value="TreeGrafter"/>
</dbReference>
<evidence type="ECO:0000313" key="6">
    <source>
        <dbReference type="Proteomes" id="UP000325313"/>
    </source>
</evidence>
<dbReference type="Proteomes" id="UP000325313">
    <property type="component" value="Unassembled WGS sequence"/>
</dbReference>
<evidence type="ECO:0000256" key="2">
    <source>
        <dbReference type="SAM" id="MobiDB-lite"/>
    </source>
</evidence>
<evidence type="ECO:0000313" key="3">
    <source>
        <dbReference type="EMBL" id="KAA1067559.1"/>
    </source>
</evidence>
<gene>
    <name evidence="3" type="ORF">PGT21_009348</name>
    <name evidence="4" type="ORF">PGTUg99_019174</name>
</gene>
<evidence type="ECO:0000256" key="1">
    <source>
        <dbReference type="ARBA" id="ARBA00010574"/>
    </source>
</evidence>
<dbReference type="PANTHER" id="PTHR21043">
    <property type="entry name" value="IOJAP SUPERFAMILY ORTHOLOG"/>
    <property type="match status" value="1"/>
</dbReference>
<feature type="region of interest" description="Disordered" evidence="2">
    <location>
        <begin position="301"/>
        <end position="321"/>
    </location>
</feature>
<dbReference type="EMBL" id="VSWC01000184">
    <property type="protein sequence ID" value="KAA1067559.1"/>
    <property type="molecule type" value="Genomic_DNA"/>
</dbReference>
<dbReference type="InterPro" id="IPR043519">
    <property type="entry name" value="NT_sf"/>
</dbReference>
<evidence type="ECO:0000313" key="5">
    <source>
        <dbReference type="Proteomes" id="UP000324748"/>
    </source>
</evidence>
<feature type="region of interest" description="Disordered" evidence="2">
    <location>
        <begin position="109"/>
        <end position="166"/>
    </location>
</feature>
<dbReference type="SUPFAM" id="SSF81301">
    <property type="entry name" value="Nucleotidyltransferase"/>
    <property type="match status" value="1"/>
</dbReference>
<sequence>MKLIDWFLEKRKLNRNLAKRVCDRLFRYPTHKWPHSTTAVQTESRMNAQQIINRTWTTITRSQQRLRASQASISAHCSRTNLQRFHQTHLNRTINESSSGETSTIIGHEERDRAHESSEQNAPVSLKPPVTPTLHPIADQIPAPSAASPDQPWFVDEEPLGSSQAAEEDDMQVDLITSTAPPPPAPTNLPEDLEDLYAHLISSPFFDPPSIAFIDAKKSPLGDAAWTDWVVLVTLRRGRERAIRGAAEGIQSILEPKMTVRLEGTSSTSSSSSWAMVDGGKVVIHILNEESRKLYDLESVWKSPSPSSSHFNPNLDDHYYS</sequence>
<dbReference type="Proteomes" id="UP000324748">
    <property type="component" value="Unassembled WGS sequence"/>
</dbReference>
<evidence type="ECO:0000313" key="4">
    <source>
        <dbReference type="EMBL" id="KAA1092195.1"/>
    </source>
</evidence>
<keyword evidence="5" id="KW-1185">Reference proteome</keyword>
<reference evidence="5 6" key="1">
    <citation type="submission" date="2019-05" db="EMBL/GenBank/DDBJ databases">
        <title>Emergence of the Ug99 lineage of the wheat stem rust pathogen through somatic hybridization.</title>
        <authorList>
            <person name="Li F."/>
            <person name="Upadhyaya N.M."/>
            <person name="Sperschneider J."/>
            <person name="Matny O."/>
            <person name="Nguyen-Phuc H."/>
            <person name="Mago R."/>
            <person name="Raley C."/>
            <person name="Miller M.E."/>
            <person name="Silverstein K.A.T."/>
            <person name="Henningsen E."/>
            <person name="Hirsch C.D."/>
            <person name="Visser B."/>
            <person name="Pretorius Z.A."/>
            <person name="Steffenson B.J."/>
            <person name="Schwessinger B."/>
            <person name="Dodds P.N."/>
            <person name="Figueroa M."/>
        </authorList>
    </citation>
    <scope>NUCLEOTIDE SEQUENCE [LARGE SCALE GENOMIC DNA]</scope>
    <source>
        <strain evidence="3">21-0</strain>
        <strain evidence="4 6">Ug99</strain>
    </source>
</reference>
<comment type="similarity">
    <text evidence="1">Belongs to the Iojap/RsfS family.</text>
</comment>
<dbReference type="GO" id="GO:0005739">
    <property type="term" value="C:mitochondrion"/>
    <property type="evidence" value="ECO:0007669"/>
    <property type="project" value="TreeGrafter"/>
</dbReference>
<accession>A0A5B0NSI9</accession>
<dbReference type="OrthoDB" id="21330at2759"/>